<dbReference type="Gene3D" id="3.20.20.190">
    <property type="entry name" value="Phosphatidylinositol (PI) phosphodiesterase"/>
    <property type="match status" value="1"/>
</dbReference>
<evidence type="ECO:0000313" key="3">
    <source>
        <dbReference type="EMBL" id="GGB48587.1"/>
    </source>
</evidence>
<dbReference type="InterPro" id="IPR030395">
    <property type="entry name" value="GP_PDE_dom"/>
</dbReference>
<keyword evidence="1" id="KW-0732">Signal</keyword>
<dbReference type="PROSITE" id="PS51704">
    <property type="entry name" value="GP_PDE"/>
    <property type="match status" value="1"/>
</dbReference>
<accession>A0A9W5TZT9</accession>
<dbReference type="RefSeq" id="WP_155554462.1">
    <property type="nucleotide sequence ID" value="NZ_BMJD01000023.1"/>
</dbReference>
<feature type="chain" id="PRO_5040930560" description="GP-PDE domain-containing protein" evidence="1">
    <location>
        <begin position="30"/>
        <end position="363"/>
    </location>
</feature>
<organism evidence="3 4">
    <name type="scientific">Lentibacillus populi</name>
    <dbReference type="NCBI Taxonomy" id="1827502"/>
    <lineage>
        <taxon>Bacteria</taxon>
        <taxon>Bacillati</taxon>
        <taxon>Bacillota</taxon>
        <taxon>Bacilli</taxon>
        <taxon>Bacillales</taxon>
        <taxon>Bacillaceae</taxon>
        <taxon>Lentibacillus</taxon>
    </lineage>
</organism>
<dbReference type="AlphaFoldDB" id="A0A9W5TZT9"/>
<evidence type="ECO:0000256" key="1">
    <source>
        <dbReference type="SAM" id="SignalP"/>
    </source>
</evidence>
<feature type="signal peptide" evidence="1">
    <location>
        <begin position="1"/>
        <end position="29"/>
    </location>
</feature>
<reference evidence="3" key="2">
    <citation type="submission" date="2020-09" db="EMBL/GenBank/DDBJ databases">
        <authorList>
            <person name="Sun Q."/>
            <person name="Zhou Y."/>
        </authorList>
    </citation>
    <scope>NUCLEOTIDE SEQUENCE</scope>
    <source>
        <strain evidence="3">CGMCC 1.15454</strain>
    </source>
</reference>
<dbReference type="InterPro" id="IPR054470">
    <property type="entry name" value="FIMAH_dom"/>
</dbReference>
<evidence type="ECO:0000313" key="4">
    <source>
        <dbReference type="Proteomes" id="UP000621492"/>
    </source>
</evidence>
<dbReference type="GO" id="GO:0008081">
    <property type="term" value="F:phosphoric diester hydrolase activity"/>
    <property type="evidence" value="ECO:0007669"/>
    <property type="project" value="InterPro"/>
</dbReference>
<feature type="domain" description="GP-PDE" evidence="2">
    <location>
        <begin position="36"/>
        <end position="280"/>
    </location>
</feature>
<dbReference type="PANTHER" id="PTHR46211">
    <property type="entry name" value="GLYCEROPHOSPHORYL DIESTER PHOSPHODIESTERASE"/>
    <property type="match status" value="1"/>
</dbReference>
<protein>
    <recommendedName>
        <fullName evidence="2">GP-PDE domain-containing protein</fullName>
    </recommendedName>
</protein>
<dbReference type="GO" id="GO:0006629">
    <property type="term" value="P:lipid metabolic process"/>
    <property type="evidence" value="ECO:0007669"/>
    <property type="project" value="InterPro"/>
</dbReference>
<keyword evidence="4" id="KW-1185">Reference proteome</keyword>
<dbReference type="EMBL" id="BMJD01000023">
    <property type="protein sequence ID" value="GGB48587.1"/>
    <property type="molecule type" value="Genomic_DNA"/>
</dbReference>
<dbReference type="InterPro" id="IPR017946">
    <property type="entry name" value="PLC-like_Pdiesterase_TIM-brl"/>
</dbReference>
<dbReference type="Pfam" id="PF22888">
    <property type="entry name" value="FIMAH"/>
    <property type="match status" value="1"/>
</dbReference>
<dbReference type="Pfam" id="PF03009">
    <property type="entry name" value="GDPD"/>
    <property type="match status" value="1"/>
</dbReference>
<proteinExistence type="predicted"/>
<dbReference type="Proteomes" id="UP000621492">
    <property type="component" value="Unassembled WGS sequence"/>
</dbReference>
<evidence type="ECO:0000259" key="2">
    <source>
        <dbReference type="PROSITE" id="PS51704"/>
    </source>
</evidence>
<name>A0A9W5TZT9_9BACI</name>
<reference evidence="3" key="1">
    <citation type="journal article" date="2014" name="Int. J. Syst. Evol. Microbiol.">
        <title>Complete genome sequence of Corynebacterium casei LMG S-19264T (=DSM 44701T), isolated from a smear-ripened cheese.</title>
        <authorList>
            <consortium name="US DOE Joint Genome Institute (JGI-PGF)"/>
            <person name="Walter F."/>
            <person name="Albersmeier A."/>
            <person name="Kalinowski J."/>
            <person name="Ruckert C."/>
        </authorList>
    </citation>
    <scope>NUCLEOTIDE SEQUENCE</scope>
    <source>
        <strain evidence="3">CGMCC 1.15454</strain>
    </source>
</reference>
<gene>
    <name evidence="3" type="ORF">GCM10011409_27690</name>
</gene>
<dbReference type="SUPFAM" id="SSF51695">
    <property type="entry name" value="PLC-like phosphodiesterases"/>
    <property type="match status" value="1"/>
</dbReference>
<sequence>MKKIRSKFLTAVVLIIGIAVMFPVTNAFASTSGSTPVNVAHRGASGQAPENTLAAFDKAIEFNADYFELDVQMTKDGKLILMHDTTVDRTTDGTGAIKDLTFEEIRRLDAGSWFDQSFAGETVPTLGEALDRYKGKIGILIELKNPELYPGIEQKVADELLKRNMGTTDNSDIIVQSFNWESIKQFHEILPSVSTGVLISNAQTIEGKITNEQLTSFQTYADYANPNKGLLDQDTVDRIHQHKLKTWPYTVTDREWAVRLTEWGVDGIITDYPILINMPASATTIKTLVERFEGKELSSTEAHSLKVHLTAVSQYEEKGLHEKVIKHMNGFNTLLNQQKENGLISDRAFNVLLDEATFLIGKW</sequence>
<comment type="caution">
    <text evidence="3">The sequence shown here is derived from an EMBL/GenBank/DDBJ whole genome shotgun (WGS) entry which is preliminary data.</text>
</comment>
<dbReference type="PANTHER" id="PTHR46211:SF1">
    <property type="entry name" value="GLYCEROPHOSPHODIESTER PHOSPHODIESTERASE, CYTOPLASMIC"/>
    <property type="match status" value="1"/>
</dbReference>